<feature type="transmembrane region" description="Helical" evidence="5">
    <location>
        <begin position="227"/>
        <end position="249"/>
    </location>
</feature>
<organism evidence="7 8">
    <name type="scientific">Candidatus Borkfalkia excrementavium</name>
    <dbReference type="NCBI Taxonomy" id="2838505"/>
    <lineage>
        <taxon>Bacteria</taxon>
        <taxon>Bacillati</taxon>
        <taxon>Bacillota</taxon>
        <taxon>Clostridia</taxon>
        <taxon>Christensenellales</taxon>
        <taxon>Christensenellaceae</taxon>
        <taxon>Candidatus Borkfalkia</taxon>
    </lineage>
</organism>
<proteinExistence type="predicted"/>
<evidence type="ECO:0000256" key="3">
    <source>
        <dbReference type="ARBA" id="ARBA00022989"/>
    </source>
</evidence>
<keyword evidence="3 5" id="KW-1133">Transmembrane helix</keyword>
<feature type="transmembrane region" description="Helical" evidence="5">
    <location>
        <begin position="175"/>
        <end position="196"/>
    </location>
</feature>
<keyword evidence="2 5" id="KW-0812">Transmembrane</keyword>
<dbReference type="GO" id="GO:0016020">
    <property type="term" value="C:membrane"/>
    <property type="evidence" value="ECO:0007669"/>
    <property type="project" value="UniProtKB-SubCell"/>
</dbReference>
<evidence type="ECO:0000259" key="6">
    <source>
        <dbReference type="Pfam" id="PF12698"/>
    </source>
</evidence>
<feature type="domain" description="ABC-2 type transporter transmembrane" evidence="6">
    <location>
        <begin position="21"/>
        <end position="372"/>
    </location>
</feature>
<dbReference type="PANTHER" id="PTHR43471">
    <property type="entry name" value="ABC TRANSPORTER PERMEASE"/>
    <property type="match status" value="1"/>
</dbReference>
<comment type="caution">
    <text evidence="7">The sequence shown here is derived from an EMBL/GenBank/DDBJ whole genome shotgun (WGS) entry which is preliminary data.</text>
</comment>
<feature type="transmembrane region" description="Helical" evidence="5">
    <location>
        <begin position="345"/>
        <end position="373"/>
    </location>
</feature>
<evidence type="ECO:0000313" key="8">
    <source>
        <dbReference type="Proteomes" id="UP000824135"/>
    </source>
</evidence>
<dbReference type="Proteomes" id="UP000824135">
    <property type="component" value="Unassembled WGS sequence"/>
</dbReference>
<sequence>MKNILTIMKKEFARFFKDRRLVLGTLILPGLLIFVLYTLIGTAFADGNERYTAKVINPSQQFSVAVGAGGEDAAMTLVTADVSEKEDAIGEIREGSLDLLIVFPENFDGLLAAGETDAPPNVEIYYDSASSSSLSAYGLAVSALDLLEDMASNLFNVNFGAGGDLSTAQEAAASYYAMLLPFLILTFLYSGCMGIAPESIAGEKERGTIATLLVTPVRRGQLVIGKVISLSVLATLSAVSSFIGTFLSLPKLMGGSIADTIGSYSVGQYFALFAVMVTAVLLIVSLISIISSFAKSVKEATSFSVPLMIVVMLVGLSTMLFTVGPSAHAAFLIPIFNCVQVMAEIFSSGFVFVNFLITVLSNLVYIVLLVFLLTKMFNSEKVIFNN</sequence>
<dbReference type="EMBL" id="DXCO01000037">
    <property type="protein sequence ID" value="HIY78538.1"/>
    <property type="molecule type" value="Genomic_DNA"/>
</dbReference>
<feature type="transmembrane region" description="Helical" evidence="5">
    <location>
        <begin position="21"/>
        <end position="40"/>
    </location>
</feature>
<evidence type="ECO:0000313" key="7">
    <source>
        <dbReference type="EMBL" id="HIY78538.1"/>
    </source>
</evidence>
<dbReference type="AlphaFoldDB" id="A0A9D2CF74"/>
<keyword evidence="4 5" id="KW-0472">Membrane</keyword>
<reference evidence="7" key="2">
    <citation type="submission" date="2021-04" db="EMBL/GenBank/DDBJ databases">
        <authorList>
            <person name="Gilroy R."/>
        </authorList>
    </citation>
    <scope>NUCLEOTIDE SEQUENCE</scope>
    <source>
        <strain evidence="7">CHK199-9574</strain>
    </source>
</reference>
<evidence type="ECO:0000256" key="4">
    <source>
        <dbReference type="ARBA" id="ARBA00023136"/>
    </source>
</evidence>
<feature type="transmembrane region" description="Helical" evidence="5">
    <location>
        <begin position="305"/>
        <end position="333"/>
    </location>
</feature>
<gene>
    <name evidence="7" type="ORF">H9728_05790</name>
</gene>
<dbReference type="Pfam" id="PF12698">
    <property type="entry name" value="ABC2_membrane_3"/>
    <property type="match status" value="1"/>
</dbReference>
<protein>
    <submittedName>
        <fullName evidence="7">ABC transporter permease</fullName>
    </submittedName>
</protein>
<reference evidence="7" key="1">
    <citation type="journal article" date="2021" name="PeerJ">
        <title>Extensive microbial diversity within the chicken gut microbiome revealed by metagenomics and culture.</title>
        <authorList>
            <person name="Gilroy R."/>
            <person name="Ravi A."/>
            <person name="Getino M."/>
            <person name="Pursley I."/>
            <person name="Horton D.L."/>
            <person name="Alikhan N.F."/>
            <person name="Baker D."/>
            <person name="Gharbi K."/>
            <person name="Hall N."/>
            <person name="Watson M."/>
            <person name="Adriaenssens E.M."/>
            <person name="Foster-Nyarko E."/>
            <person name="Jarju S."/>
            <person name="Secka A."/>
            <person name="Antonio M."/>
            <person name="Oren A."/>
            <person name="Chaudhuri R.R."/>
            <person name="La Ragione R."/>
            <person name="Hildebrand F."/>
            <person name="Pallen M.J."/>
        </authorList>
    </citation>
    <scope>NUCLEOTIDE SEQUENCE</scope>
    <source>
        <strain evidence="7">CHK199-9574</strain>
    </source>
</reference>
<evidence type="ECO:0000256" key="1">
    <source>
        <dbReference type="ARBA" id="ARBA00004141"/>
    </source>
</evidence>
<dbReference type="PANTHER" id="PTHR43471:SF3">
    <property type="entry name" value="ABC TRANSPORTER PERMEASE PROTEIN NATB"/>
    <property type="match status" value="1"/>
</dbReference>
<name>A0A9D2CF74_9FIRM</name>
<evidence type="ECO:0000256" key="2">
    <source>
        <dbReference type="ARBA" id="ARBA00022692"/>
    </source>
</evidence>
<accession>A0A9D2CF74</accession>
<feature type="transmembrane region" description="Helical" evidence="5">
    <location>
        <begin position="269"/>
        <end position="293"/>
    </location>
</feature>
<dbReference type="GO" id="GO:0140359">
    <property type="term" value="F:ABC-type transporter activity"/>
    <property type="evidence" value="ECO:0007669"/>
    <property type="project" value="InterPro"/>
</dbReference>
<evidence type="ECO:0000256" key="5">
    <source>
        <dbReference type="SAM" id="Phobius"/>
    </source>
</evidence>
<dbReference type="InterPro" id="IPR013525">
    <property type="entry name" value="ABC2_TM"/>
</dbReference>
<comment type="subcellular location">
    <subcellularLocation>
        <location evidence="1">Membrane</location>
        <topology evidence="1">Multi-pass membrane protein</topology>
    </subcellularLocation>
</comment>